<dbReference type="PROSITE" id="PS50885">
    <property type="entry name" value="HAMP"/>
    <property type="match status" value="1"/>
</dbReference>
<keyword evidence="4" id="KW-0597">Phosphoprotein</keyword>
<organism evidence="14 15">
    <name type="scientific">Planotetraspora mira</name>
    <dbReference type="NCBI Taxonomy" id="58121"/>
    <lineage>
        <taxon>Bacteria</taxon>
        <taxon>Bacillati</taxon>
        <taxon>Actinomycetota</taxon>
        <taxon>Actinomycetes</taxon>
        <taxon>Streptosporangiales</taxon>
        <taxon>Streptosporangiaceae</taxon>
        <taxon>Planotetraspora</taxon>
    </lineage>
</organism>
<feature type="domain" description="Histidine kinase" evidence="12">
    <location>
        <begin position="243"/>
        <end position="447"/>
    </location>
</feature>
<name>A0A8J3TK18_9ACTN</name>
<dbReference type="GO" id="GO:0000155">
    <property type="term" value="F:phosphorelay sensor kinase activity"/>
    <property type="evidence" value="ECO:0007669"/>
    <property type="project" value="InterPro"/>
</dbReference>
<dbReference type="Proteomes" id="UP000650628">
    <property type="component" value="Unassembled WGS sequence"/>
</dbReference>
<keyword evidence="6 11" id="KW-0812">Transmembrane</keyword>
<dbReference type="InterPro" id="IPR004358">
    <property type="entry name" value="Sig_transdc_His_kin-like_C"/>
</dbReference>
<protein>
    <recommendedName>
        <fullName evidence="3">histidine kinase</fullName>
        <ecNumber evidence="3">2.7.13.3</ecNumber>
    </recommendedName>
</protein>
<dbReference type="AlphaFoldDB" id="A0A8J3TK18"/>
<dbReference type="Pfam" id="PF00512">
    <property type="entry name" value="HisKA"/>
    <property type="match status" value="1"/>
</dbReference>
<evidence type="ECO:0000256" key="6">
    <source>
        <dbReference type="ARBA" id="ARBA00022692"/>
    </source>
</evidence>
<keyword evidence="10 11" id="KW-0472">Membrane</keyword>
<evidence type="ECO:0000256" key="1">
    <source>
        <dbReference type="ARBA" id="ARBA00000085"/>
    </source>
</evidence>
<sequence>MPLPWPRSRSLRARLTFIAIAAAALVLIPVSIAADVGVRHAVAAHIWNDSLDAASRIAAEIRDGNVPTTLATAKGGIDLIAVTGADGAVIASTGAAEGQREFTAVRPSSDTRVAQTTTCSLPHRDCVYLTAVRVSDTAGSLIVYAGRSAPAILDSRFPELELLLLVIVLGGGAGLMAWNVSGRALRPVEAISSEFEEVSADNPGSRVPEPPGDDEIARLARTANDALARLDRSIRQQRQLAADASHELRTPIAGIRAQLEDARQHPQDTAVAIDAALRDTGRLEAIVSDLLLLTSIGTTPHTVGENVDLGRLVTGEVKRRSGRLPIRLQLEPDVIVTGLFSQLARVVTNLLDNAERHATTGIAVDVGRDGERALLSVVNDGEPIPEEDRERIFERFYRRDTARSRRDGGTGLGLAIAREVVEAHHGTIGVEGVDDGVRFVVRLPLAPQEPHSDDDEPPPGR</sequence>
<evidence type="ECO:0000256" key="9">
    <source>
        <dbReference type="ARBA" id="ARBA00023012"/>
    </source>
</evidence>
<dbReference type="CDD" id="cd00082">
    <property type="entry name" value="HisKA"/>
    <property type="match status" value="1"/>
</dbReference>
<dbReference type="SMART" id="SM00388">
    <property type="entry name" value="HisKA"/>
    <property type="match status" value="1"/>
</dbReference>
<evidence type="ECO:0000259" key="13">
    <source>
        <dbReference type="PROSITE" id="PS50885"/>
    </source>
</evidence>
<dbReference type="RefSeq" id="WP_203951959.1">
    <property type="nucleotide sequence ID" value="NZ_BOOO01000006.1"/>
</dbReference>
<reference evidence="14 15" key="1">
    <citation type="submission" date="2021-01" db="EMBL/GenBank/DDBJ databases">
        <title>Whole genome shotgun sequence of Planotetraspora mira NBRC 15435.</title>
        <authorList>
            <person name="Komaki H."/>
            <person name="Tamura T."/>
        </authorList>
    </citation>
    <scope>NUCLEOTIDE SEQUENCE [LARGE SCALE GENOMIC DNA]</scope>
    <source>
        <strain evidence="14 15">NBRC 15435</strain>
    </source>
</reference>
<dbReference type="PRINTS" id="PR00344">
    <property type="entry name" value="BCTRLSENSOR"/>
</dbReference>
<dbReference type="GO" id="GO:0005886">
    <property type="term" value="C:plasma membrane"/>
    <property type="evidence" value="ECO:0007669"/>
    <property type="project" value="UniProtKB-SubCell"/>
</dbReference>
<proteinExistence type="predicted"/>
<evidence type="ECO:0000256" key="4">
    <source>
        <dbReference type="ARBA" id="ARBA00022553"/>
    </source>
</evidence>
<evidence type="ECO:0000256" key="3">
    <source>
        <dbReference type="ARBA" id="ARBA00012438"/>
    </source>
</evidence>
<dbReference type="InterPro" id="IPR005467">
    <property type="entry name" value="His_kinase_dom"/>
</dbReference>
<evidence type="ECO:0000256" key="10">
    <source>
        <dbReference type="ARBA" id="ARBA00023136"/>
    </source>
</evidence>
<dbReference type="Gene3D" id="3.30.565.10">
    <property type="entry name" value="Histidine kinase-like ATPase, C-terminal domain"/>
    <property type="match status" value="1"/>
</dbReference>
<evidence type="ECO:0000256" key="11">
    <source>
        <dbReference type="SAM" id="Phobius"/>
    </source>
</evidence>
<accession>A0A8J3TK18</accession>
<dbReference type="EMBL" id="BOOO01000006">
    <property type="protein sequence ID" value="GII27883.1"/>
    <property type="molecule type" value="Genomic_DNA"/>
</dbReference>
<dbReference type="PROSITE" id="PS50109">
    <property type="entry name" value="HIS_KIN"/>
    <property type="match status" value="1"/>
</dbReference>
<evidence type="ECO:0000256" key="2">
    <source>
        <dbReference type="ARBA" id="ARBA00004236"/>
    </source>
</evidence>
<evidence type="ECO:0000256" key="7">
    <source>
        <dbReference type="ARBA" id="ARBA00022777"/>
    </source>
</evidence>
<gene>
    <name evidence="14" type="ORF">Pmi06nite_13250</name>
</gene>
<dbReference type="InterPro" id="IPR003661">
    <property type="entry name" value="HisK_dim/P_dom"/>
</dbReference>
<keyword evidence="15" id="KW-1185">Reference proteome</keyword>
<feature type="transmembrane region" description="Helical" evidence="11">
    <location>
        <begin position="162"/>
        <end position="180"/>
    </location>
</feature>
<keyword evidence="9" id="KW-0902">Two-component regulatory system</keyword>
<dbReference type="InterPro" id="IPR003594">
    <property type="entry name" value="HATPase_dom"/>
</dbReference>
<dbReference type="InterPro" id="IPR036890">
    <property type="entry name" value="HATPase_C_sf"/>
</dbReference>
<keyword evidence="7 14" id="KW-0418">Kinase</keyword>
<evidence type="ECO:0000259" key="12">
    <source>
        <dbReference type="PROSITE" id="PS50109"/>
    </source>
</evidence>
<dbReference type="SUPFAM" id="SSF55874">
    <property type="entry name" value="ATPase domain of HSP90 chaperone/DNA topoisomerase II/histidine kinase"/>
    <property type="match status" value="1"/>
</dbReference>
<evidence type="ECO:0000256" key="8">
    <source>
        <dbReference type="ARBA" id="ARBA00022989"/>
    </source>
</evidence>
<evidence type="ECO:0000313" key="15">
    <source>
        <dbReference type="Proteomes" id="UP000650628"/>
    </source>
</evidence>
<dbReference type="SMART" id="SM00304">
    <property type="entry name" value="HAMP"/>
    <property type="match status" value="1"/>
</dbReference>
<dbReference type="PANTHER" id="PTHR45436:SF5">
    <property type="entry name" value="SENSOR HISTIDINE KINASE TRCS"/>
    <property type="match status" value="1"/>
</dbReference>
<dbReference type="Gene3D" id="1.10.287.130">
    <property type="match status" value="1"/>
</dbReference>
<dbReference type="SUPFAM" id="SSF47384">
    <property type="entry name" value="Homodimeric domain of signal transducing histidine kinase"/>
    <property type="match status" value="1"/>
</dbReference>
<keyword evidence="5" id="KW-0808">Transferase</keyword>
<dbReference type="InterPro" id="IPR003660">
    <property type="entry name" value="HAMP_dom"/>
</dbReference>
<evidence type="ECO:0000313" key="14">
    <source>
        <dbReference type="EMBL" id="GII27883.1"/>
    </source>
</evidence>
<dbReference type="CDD" id="cd00075">
    <property type="entry name" value="HATPase"/>
    <property type="match status" value="1"/>
</dbReference>
<dbReference type="EC" id="2.7.13.3" evidence="3"/>
<dbReference type="InterPro" id="IPR036097">
    <property type="entry name" value="HisK_dim/P_sf"/>
</dbReference>
<dbReference type="InterPro" id="IPR050428">
    <property type="entry name" value="TCS_sensor_his_kinase"/>
</dbReference>
<comment type="caution">
    <text evidence="14">The sequence shown here is derived from an EMBL/GenBank/DDBJ whole genome shotgun (WGS) entry which is preliminary data.</text>
</comment>
<dbReference type="Pfam" id="PF02518">
    <property type="entry name" value="HATPase_c"/>
    <property type="match status" value="1"/>
</dbReference>
<dbReference type="SMART" id="SM00387">
    <property type="entry name" value="HATPase_c"/>
    <property type="match status" value="1"/>
</dbReference>
<evidence type="ECO:0000256" key="5">
    <source>
        <dbReference type="ARBA" id="ARBA00022679"/>
    </source>
</evidence>
<comment type="subcellular location">
    <subcellularLocation>
        <location evidence="2">Cell membrane</location>
    </subcellularLocation>
</comment>
<keyword evidence="8 11" id="KW-1133">Transmembrane helix</keyword>
<dbReference type="PANTHER" id="PTHR45436">
    <property type="entry name" value="SENSOR HISTIDINE KINASE YKOH"/>
    <property type="match status" value="1"/>
</dbReference>
<feature type="domain" description="HAMP" evidence="13">
    <location>
        <begin position="182"/>
        <end position="235"/>
    </location>
</feature>
<comment type="catalytic activity">
    <reaction evidence="1">
        <text>ATP + protein L-histidine = ADP + protein N-phospho-L-histidine.</text>
        <dbReference type="EC" id="2.7.13.3"/>
    </reaction>
</comment>